<proteinExistence type="predicted"/>
<dbReference type="AlphaFoldDB" id="I4H5J9"/>
<keyword evidence="1" id="KW-0472">Membrane</keyword>
<name>I4H5J9_MICAE</name>
<dbReference type="Proteomes" id="UP000003613">
    <property type="component" value="Unassembled WGS sequence"/>
</dbReference>
<evidence type="ECO:0000313" key="2">
    <source>
        <dbReference type="EMBL" id="CCI17323.1"/>
    </source>
</evidence>
<evidence type="ECO:0000256" key="1">
    <source>
        <dbReference type="SAM" id="Phobius"/>
    </source>
</evidence>
<dbReference type="HOGENOM" id="CLU_3027183_0_0_3"/>
<comment type="caution">
    <text evidence="2">The sequence shown here is derived from an EMBL/GenBank/DDBJ whole genome shotgun (WGS) entry which is preliminary data.</text>
</comment>
<evidence type="ECO:0000313" key="3">
    <source>
        <dbReference type="Proteomes" id="UP000003613"/>
    </source>
</evidence>
<sequence>MLIVYRWWGKNVISYQLSVISYQLSVISYQLSVISLLTTEINSAYFLGLIFWGFI</sequence>
<keyword evidence="1" id="KW-0812">Transmembrane</keyword>
<reference evidence="2 3" key="1">
    <citation type="submission" date="2012-04" db="EMBL/GenBank/DDBJ databases">
        <authorList>
            <person name="Genoscope - CEA"/>
        </authorList>
    </citation>
    <scope>NUCLEOTIDE SEQUENCE [LARGE SCALE GENOMIC DNA]</scope>
    <source>
        <strain evidence="2 3">9807</strain>
    </source>
</reference>
<dbReference type="EMBL" id="CAIM01000185">
    <property type="protein sequence ID" value="CCI17323.1"/>
    <property type="molecule type" value="Genomic_DNA"/>
</dbReference>
<gene>
    <name evidence="2" type="ORF">MICAF_2650021</name>
</gene>
<organism evidence="2 3">
    <name type="scientific">Microcystis aeruginosa PCC 9807</name>
    <dbReference type="NCBI Taxonomy" id="1160283"/>
    <lineage>
        <taxon>Bacteria</taxon>
        <taxon>Bacillati</taxon>
        <taxon>Cyanobacteriota</taxon>
        <taxon>Cyanophyceae</taxon>
        <taxon>Oscillatoriophycideae</taxon>
        <taxon>Chroococcales</taxon>
        <taxon>Microcystaceae</taxon>
        <taxon>Microcystis</taxon>
    </lineage>
</organism>
<accession>I4H5J9</accession>
<protein>
    <submittedName>
        <fullName evidence="2">Uncharacterized protein</fullName>
    </submittedName>
</protein>
<feature type="transmembrane region" description="Helical" evidence="1">
    <location>
        <begin position="27"/>
        <end position="54"/>
    </location>
</feature>
<keyword evidence="1" id="KW-1133">Transmembrane helix</keyword>